<evidence type="ECO:0000313" key="3">
    <source>
        <dbReference type="Proteomes" id="UP000031186"/>
    </source>
</evidence>
<protein>
    <submittedName>
        <fullName evidence="2">Uncharacterized protein</fullName>
    </submittedName>
</protein>
<dbReference type="AlphaFoldDB" id="A0A0B4EZZ1"/>
<accession>A0A0B4EZZ1</accession>
<feature type="compositionally biased region" description="Polar residues" evidence="1">
    <location>
        <begin position="163"/>
        <end position="174"/>
    </location>
</feature>
<dbReference type="EMBL" id="AZNF01000009">
    <property type="protein sequence ID" value="KID63683.1"/>
    <property type="molecule type" value="Genomic_DNA"/>
</dbReference>
<evidence type="ECO:0000256" key="1">
    <source>
        <dbReference type="SAM" id="MobiDB-lite"/>
    </source>
</evidence>
<feature type="region of interest" description="Disordered" evidence="1">
    <location>
        <begin position="163"/>
        <end position="183"/>
    </location>
</feature>
<feature type="region of interest" description="Disordered" evidence="1">
    <location>
        <begin position="100"/>
        <end position="147"/>
    </location>
</feature>
<feature type="non-terminal residue" evidence="2">
    <location>
        <position position="1"/>
    </location>
</feature>
<comment type="caution">
    <text evidence="2">The sequence shown here is derived from an EMBL/GenBank/DDBJ whole genome shotgun (WGS) entry which is preliminary data.</text>
</comment>
<reference evidence="2 3" key="1">
    <citation type="journal article" date="2014" name="Proc. Natl. Acad. Sci. U.S.A.">
        <title>Trajectory and genomic determinants of fungal-pathogen speciation and host adaptation.</title>
        <authorList>
            <person name="Hu X."/>
            <person name="Xiao G."/>
            <person name="Zheng P."/>
            <person name="Shang Y."/>
            <person name="Su Y."/>
            <person name="Zhang X."/>
            <person name="Liu X."/>
            <person name="Zhan S."/>
            <person name="St Leger R.J."/>
            <person name="Wang C."/>
        </authorList>
    </citation>
    <scope>NUCLEOTIDE SEQUENCE [LARGE SCALE GENOMIC DNA]</scope>
    <source>
        <strain evidence="2 3">ARSEF 549</strain>
    </source>
</reference>
<sequence>MIASSQNSPLRLELLRSEKAMEDQFYLVETWQGPVMVSQYLLPQSELTETNPGYQVSNCAEQEDTTGLTNTTSRDDELYLQVEPELDIYNVGKFLPYSTSDLPSLRADSESQDEPPSPPVTNSDLVSTPDECCWLSSPQPLGKHGSNVQSPILRKIWRKSLPQNGLSSQVPTHISHNRQSDEN</sequence>
<keyword evidence="3" id="KW-1185">Reference proteome</keyword>
<evidence type="ECO:0000313" key="2">
    <source>
        <dbReference type="EMBL" id="KID63683.1"/>
    </source>
</evidence>
<dbReference type="HOGENOM" id="CLU_1475491_0_0_1"/>
<organism evidence="2 3">
    <name type="scientific">Metarhizium anisopliae (strain ARSEF 549)</name>
    <dbReference type="NCBI Taxonomy" id="3151832"/>
    <lineage>
        <taxon>Eukaryota</taxon>
        <taxon>Fungi</taxon>
        <taxon>Dikarya</taxon>
        <taxon>Ascomycota</taxon>
        <taxon>Pezizomycotina</taxon>
        <taxon>Sordariomycetes</taxon>
        <taxon>Hypocreomycetidae</taxon>
        <taxon>Hypocreales</taxon>
        <taxon>Clavicipitaceae</taxon>
        <taxon>Metarhizium</taxon>
    </lineage>
</organism>
<proteinExistence type="predicted"/>
<name>A0A0B4EZZ1_METAF</name>
<gene>
    <name evidence="2" type="ORF">MAN_06854</name>
</gene>
<dbReference type="VEuPathDB" id="FungiDB:MAN_06854"/>
<dbReference type="Proteomes" id="UP000031186">
    <property type="component" value="Unassembled WGS sequence"/>
</dbReference>